<proteinExistence type="predicted"/>
<sequence>MRGQTSDGANGRGGFLRRLADRLPKGALRAARAAYGRATGRKPGGIEIPADVRARALAEIRTRMPPPHWGVPLAALARAAEMAPRPAGYGAEYDLIKPHFDALYYFGRHADVARRGFDPVAHYLRAGAAENRDPAAWFGTAAYRARYGAEIRKSGLTPFGHWVREGHARGYLTAPFHAFEAMAEQVLGRPPAEVQAQWSAQYDDLRDRLGRGTLGEMVTKAAALDPLVALSWPRAQDIRVPPFNSDLVVTRTEALHRLQARAGGRRAAAVIVVNRPRWGGGRRMEGHLAHALADLHGAENVLVLTTEADGAMPPGKLPEGLRVVTMADIAPGDAEMRERLLFEFLRALRPGSVFNVNSRLFWEMLTPYGRALSRDTAITCALFCAERTALGYWTGYPVRMVYRHFDILHAICTDSQALAEELAARFMIPEAARGKLRVLPAPADATIPVAAIPVAAAPVAAAPVAAVPVAAGRRPQIFWSGRFDPQKRVDLVHAIAAALPEADIRMWGAPVLDGGTMPPPMPPANLTREGVYAHFADLPLHEADLWLYTSDWDGVPSILLEVAMTGLPLVGSRVGGTGEILREGLAHPLPEGAGVQAHVAAIRAVLADPATARKQALMLREALLAERSEAAFRAVVAELAPVVPAPEDAA</sequence>
<gene>
    <name evidence="1" type="ORF">ROA7023_03337</name>
</gene>
<dbReference type="PANTHER" id="PTHR12526">
    <property type="entry name" value="GLYCOSYLTRANSFERASE"/>
    <property type="match status" value="1"/>
</dbReference>
<keyword evidence="2" id="KW-1185">Reference proteome</keyword>
<dbReference type="RefSeq" id="WP_085880125.1">
    <property type="nucleotide sequence ID" value="NZ_FWFZ01000021.1"/>
</dbReference>
<reference evidence="1 2" key="1">
    <citation type="submission" date="2017-03" db="EMBL/GenBank/DDBJ databases">
        <authorList>
            <person name="Afonso C.L."/>
            <person name="Miller P.J."/>
            <person name="Scott M.A."/>
            <person name="Spackman E."/>
            <person name="Goraichik I."/>
            <person name="Dimitrov K.M."/>
            <person name="Suarez D.L."/>
            <person name="Swayne D.E."/>
        </authorList>
    </citation>
    <scope>NUCLEOTIDE SEQUENCE [LARGE SCALE GENOMIC DNA]</scope>
    <source>
        <strain evidence="1 2">CECT 7023</strain>
    </source>
</reference>
<name>A0A1Y5TPI9_9RHOB</name>
<evidence type="ECO:0000313" key="2">
    <source>
        <dbReference type="Proteomes" id="UP000193900"/>
    </source>
</evidence>
<dbReference type="AlphaFoldDB" id="A0A1Y5TPI9"/>
<dbReference type="GO" id="GO:0016740">
    <property type="term" value="F:transferase activity"/>
    <property type="evidence" value="ECO:0007669"/>
    <property type="project" value="UniProtKB-KW"/>
</dbReference>
<dbReference type="OrthoDB" id="7527830at2"/>
<dbReference type="EMBL" id="FWFZ01000021">
    <property type="protein sequence ID" value="SLN68884.1"/>
    <property type="molecule type" value="Genomic_DNA"/>
</dbReference>
<protein>
    <submittedName>
        <fullName evidence="1">Glycosyl transferases group 1</fullName>
    </submittedName>
</protein>
<dbReference type="SUPFAM" id="SSF53756">
    <property type="entry name" value="UDP-Glycosyltransferase/glycogen phosphorylase"/>
    <property type="match status" value="1"/>
</dbReference>
<keyword evidence="1" id="KW-0808">Transferase</keyword>
<dbReference type="Gene3D" id="3.40.50.2000">
    <property type="entry name" value="Glycogen Phosphorylase B"/>
    <property type="match status" value="1"/>
</dbReference>
<accession>A0A1Y5TPI9</accession>
<evidence type="ECO:0000313" key="1">
    <source>
        <dbReference type="EMBL" id="SLN68884.1"/>
    </source>
</evidence>
<dbReference type="Proteomes" id="UP000193900">
    <property type="component" value="Unassembled WGS sequence"/>
</dbReference>
<organism evidence="1 2">
    <name type="scientific">Roseisalinus antarcticus</name>
    <dbReference type="NCBI Taxonomy" id="254357"/>
    <lineage>
        <taxon>Bacteria</taxon>
        <taxon>Pseudomonadati</taxon>
        <taxon>Pseudomonadota</taxon>
        <taxon>Alphaproteobacteria</taxon>
        <taxon>Rhodobacterales</taxon>
        <taxon>Roseobacteraceae</taxon>
        <taxon>Roseisalinus</taxon>
    </lineage>
</organism>